<organism evidence="2 3">
    <name type="scientific">Eiseniibacteriota bacterium</name>
    <dbReference type="NCBI Taxonomy" id="2212470"/>
    <lineage>
        <taxon>Bacteria</taxon>
        <taxon>Candidatus Eiseniibacteriota</taxon>
    </lineage>
</organism>
<proteinExistence type="predicted"/>
<comment type="caution">
    <text evidence="2">The sequence shown here is derived from an EMBL/GenBank/DDBJ whole genome shotgun (WGS) entry which is preliminary data.</text>
</comment>
<reference evidence="2 3" key="1">
    <citation type="journal article" date="2019" name="Nat. Microbiol.">
        <title>Mediterranean grassland soil C-N compound turnover is dependent on rainfall and depth, and is mediated by genomically divergent microorganisms.</title>
        <authorList>
            <person name="Diamond S."/>
            <person name="Andeer P.F."/>
            <person name="Li Z."/>
            <person name="Crits-Christoph A."/>
            <person name="Burstein D."/>
            <person name="Anantharaman K."/>
            <person name="Lane K.R."/>
            <person name="Thomas B.C."/>
            <person name="Pan C."/>
            <person name="Northen T.R."/>
            <person name="Banfield J.F."/>
        </authorList>
    </citation>
    <scope>NUCLEOTIDE SEQUENCE [LARGE SCALE GENOMIC DNA]</scope>
    <source>
        <strain evidence="2">WS_10</strain>
    </source>
</reference>
<dbReference type="SUPFAM" id="SSF47802">
    <property type="entry name" value="DNA polymerase beta, N-terminal domain-like"/>
    <property type="match status" value="1"/>
</dbReference>
<dbReference type="InterPro" id="IPR047967">
    <property type="entry name" value="PolX_PHP"/>
</dbReference>
<dbReference type="InterPro" id="IPR016195">
    <property type="entry name" value="Pol/histidinol_Pase-like"/>
</dbReference>
<evidence type="ECO:0000313" key="3">
    <source>
        <dbReference type="Proteomes" id="UP000319836"/>
    </source>
</evidence>
<dbReference type="Gene3D" id="1.10.150.110">
    <property type="entry name" value="DNA polymerase beta, N-terminal domain-like"/>
    <property type="match status" value="1"/>
</dbReference>
<feature type="domain" description="Polymerase/histidinol phosphatase N-terminal" evidence="1">
    <location>
        <begin position="135"/>
        <end position="215"/>
    </location>
</feature>
<dbReference type="AlphaFoldDB" id="A0A538U3P6"/>
<keyword evidence="2" id="KW-0540">Nuclease</keyword>
<name>A0A538U3P6_UNCEI</name>
<dbReference type="GO" id="GO:0005829">
    <property type="term" value="C:cytosol"/>
    <property type="evidence" value="ECO:0007669"/>
    <property type="project" value="TreeGrafter"/>
</dbReference>
<dbReference type="Proteomes" id="UP000319836">
    <property type="component" value="Unassembled WGS sequence"/>
</dbReference>
<dbReference type="GO" id="GO:0042578">
    <property type="term" value="F:phosphoric ester hydrolase activity"/>
    <property type="evidence" value="ECO:0007669"/>
    <property type="project" value="TreeGrafter"/>
</dbReference>
<accession>A0A538U3P6</accession>
<dbReference type="Gene3D" id="3.20.20.140">
    <property type="entry name" value="Metal-dependent hydrolases"/>
    <property type="match status" value="1"/>
</dbReference>
<dbReference type="PANTHER" id="PTHR36928:SF1">
    <property type="entry name" value="PHOSPHATASE YCDX-RELATED"/>
    <property type="match status" value="1"/>
</dbReference>
<protein>
    <submittedName>
        <fullName evidence="2">DNA polymerase/3'-5' exonuclease PolX</fullName>
    </submittedName>
</protein>
<dbReference type="EMBL" id="VBPA01000197">
    <property type="protein sequence ID" value="TMQ70524.1"/>
    <property type="molecule type" value="Genomic_DNA"/>
</dbReference>
<dbReference type="SUPFAM" id="SSF89550">
    <property type="entry name" value="PHP domain-like"/>
    <property type="match status" value="1"/>
</dbReference>
<evidence type="ECO:0000259" key="1">
    <source>
        <dbReference type="SMART" id="SM00481"/>
    </source>
</evidence>
<gene>
    <name evidence="2" type="ORF">E6K80_08260</name>
</gene>
<keyword evidence="2" id="KW-0378">Hydrolase</keyword>
<dbReference type="GO" id="GO:0008270">
    <property type="term" value="F:zinc ion binding"/>
    <property type="evidence" value="ECO:0007669"/>
    <property type="project" value="TreeGrafter"/>
</dbReference>
<dbReference type="CDD" id="cd07436">
    <property type="entry name" value="PHP_PolX"/>
    <property type="match status" value="1"/>
</dbReference>
<dbReference type="InterPro" id="IPR027421">
    <property type="entry name" value="DNA_pol_lamdba_lyase_dom_sf"/>
</dbReference>
<sequence length="371" mass="40899">MDPSLAPVPEERDLNMEVAGELYDLAFVHPSPHGRYAYRRAARTIVGLEEPLEVFVRTLPPRALPAIGPASERVILEHLEQGRSPMVERAVERSGRLDALREARMLRTGFLSRAAVLSILRSSRPGMVARADLRGDLQMHTEWSDGRDSVAEMANAAMARGYGWIGVSDHSYGLPIAGGIDMDEASRQQQEIDRLARAWNGAFQVLKGIEANIPKQGGVDMTLDELARFESVLAAPHSKLRTAEDQTERMLATVRHPRVHVLAHPRGRMFSRRGVLADWDRVFAEAAAHDVVIELDGDPYRQDLDHGLARRALAAGCRFALDSDAHAGDQLMYAEFALAHARLAGIPPARVVNTWPAEEVRAWAARKASAG</sequence>
<keyword evidence="2" id="KW-0269">Exonuclease</keyword>
<dbReference type="SMART" id="SM00481">
    <property type="entry name" value="POLIIIAc"/>
    <property type="match status" value="1"/>
</dbReference>
<dbReference type="GO" id="GO:0004527">
    <property type="term" value="F:exonuclease activity"/>
    <property type="evidence" value="ECO:0007669"/>
    <property type="project" value="UniProtKB-KW"/>
</dbReference>
<dbReference type="InterPro" id="IPR003141">
    <property type="entry name" value="Pol/His_phosphatase_N"/>
</dbReference>
<dbReference type="InterPro" id="IPR050243">
    <property type="entry name" value="PHP_phosphatase"/>
</dbReference>
<dbReference type="PANTHER" id="PTHR36928">
    <property type="entry name" value="PHOSPHATASE YCDX-RELATED"/>
    <property type="match status" value="1"/>
</dbReference>
<evidence type="ECO:0000313" key="2">
    <source>
        <dbReference type="EMBL" id="TMQ70524.1"/>
    </source>
</evidence>